<dbReference type="Proteomes" id="UP000663873">
    <property type="component" value="Unassembled WGS sequence"/>
</dbReference>
<dbReference type="AlphaFoldDB" id="A0A821B1G8"/>
<evidence type="ECO:0000313" key="6">
    <source>
        <dbReference type="Proteomes" id="UP000663873"/>
    </source>
</evidence>
<organism evidence="4 6">
    <name type="scientific">Rotaria socialis</name>
    <dbReference type="NCBI Taxonomy" id="392032"/>
    <lineage>
        <taxon>Eukaryota</taxon>
        <taxon>Metazoa</taxon>
        <taxon>Spiralia</taxon>
        <taxon>Gnathifera</taxon>
        <taxon>Rotifera</taxon>
        <taxon>Eurotatoria</taxon>
        <taxon>Bdelloidea</taxon>
        <taxon>Philodinida</taxon>
        <taxon>Philodinidae</taxon>
        <taxon>Rotaria</taxon>
    </lineage>
</organism>
<dbReference type="PANTHER" id="PTHR21301:SF10">
    <property type="entry name" value="REVERSE TRANSCRIPTASE DOMAIN-CONTAINING PROTEIN"/>
    <property type="match status" value="1"/>
</dbReference>
<protein>
    <recommendedName>
        <fullName evidence="2">Reverse transcriptase domain-containing protein</fullName>
    </recommendedName>
</protein>
<dbReference type="Proteomes" id="UP000663851">
    <property type="component" value="Unassembled WGS sequence"/>
</dbReference>
<dbReference type="EMBL" id="CAJOBR010013223">
    <property type="protein sequence ID" value="CAF4907671.1"/>
    <property type="molecule type" value="Genomic_DNA"/>
</dbReference>
<feature type="compositionally biased region" description="Basic and acidic residues" evidence="1">
    <location>
        <begin position="71"/>
        <end position="81"/>
    </location>
</feature>
<proteinExistence type="predicted"/>
<dbReference type="InterPro" id="IPR058912">
    <property type="entry name" value="HTH_animal"/>
</dbReference>
<name>A0A821B1G8_9BILA</name>
<evidence type="ECO:0000256" key="1">
    <source>
        <dbReference type="SAM" id="MobiDB-lite"/>
    </source>
</evidence>
<dbReference type="Proteomes" id="UP000663848">
    <property type="component" value="Unassembled WGS sequence"/>
</dbReference>
<dbReference type="InterPro" id="IPR043502">
    <property type="entry name" value="DNA/RNA_pol_sf"/>
</dbReference>
<dbReference type="Pfam" id="PF00078">
    <property type="entry name" value="RVT_1"/>
    <property type="match status" value="1"/>
</dbReference>
<dbReference type="PROSITE" id="PS50878">
    <property type="entry name" value="RT_POL"/>
    <property type="match status" value="1"/>
</dbReference>
<dbReference type="Gene3D" id="3.30.70.270">
    <property type="match status" value="1"/>
</dbReference>
<keyword evidence="6" id="KW-1185">Reference proteome</keyword>
<sequence length="768" mass="90156">MHKLRNNTLQHQQKQLKIIMIEIKTQESIIACYLQNATSNIQVQNAINWMNKYDGKFKNELIKNRSKKIENLQEKQEKQEKQQQQIPNDTKEHNSLTAGKANIDNVVNISKAKLNEKQLAVLSKGLEFVPTQNSINAITTITNCETSLNSTPQIIKKAAISEITAFINTWKKPKNNNMTKEEIKVLNKIKSMNQIVIIQADKGRKIVIMDKLEYIDKVEEKLNDQEVYEKLMKDPTDELKTKLNTVITKLHQQEKINTAQKYQLTGIDDLPTIRGQPKLHKANHPMRIVTCSRDTILSPISRFVFQIIKELRSTITGTVINTSKFVEEISEKSISKNERFASLDICDLYTNIPVQKAVDITMEKLVQSKKLENLKLTKTDIKNLLLLSLKNNYFKFNNKFYKQKYGLPMGNTLSPLIADIYMDHYSKEHLQQINTPSKLWRYVDDILIITTMEEEQLKQYVNDLNNIKGTIRFTYEYEKKNKINFLDTTITKEIINNKQEIKIRWFRKETAADRFLNYRSSHNKSVKTNIVKNMTQRIIKTTNDPKEQQEDLNKLRRMLINSDYPINVIEKLIKEACETSKTKTPQTPNNKEFKYKINLPYVPGIEVLKRRLEKLNIKLYFSYPNKLQSVLNQSMKSQSRSVIYQVQCDCNPPKIYNGETKVGLEKRMHQHYQLINRLDNKSEMVQHIEKKNRYQCLFNTEKAIVIEQEKSWNKRKIKESIYSLINESINKHDNLSEAWDPILFKVKQQIQRKIQHQQQKQQLSTNNN</sequence>
<feature type="region of interest" description="Disordered" evidence="1">
    <location>
        <begin position="71"/>
        <end position="98"/>
    </location>
</feature>
<dbReference type="EMBL" id="CAJOBO010006853">
    <property type="protein sequence ID" value="CAF4566819.1"/>
    <property type="molecule type" value="Genomic_DNA"/>
</dbReference>
<reference evidence="4" key="1">
    <citation type="submission" date="2021-02" db="EMBL/GenBank/DDBJ databases">
        <authorList>
            <person name="Nowell W R."/>
        </authorList>
    </citation>
    <scope>NUCLEOTIDE SEQUENCE</scope>
</reference>
<dbReference type="PANTHER" id="PTHR21301">
    <property type="entry name" value="REVERSE TRANSCRIPTASE"/>
    <property type="match status" value="1"/>
</dbReference>
<evidence type="ECO:0000313" key="3">
    <source>
        <dbReference type="EMBL" id="CAF4566819.1"/>
    </source>
</evidence>
<comment type="caution">
    <text evidence="4">The sequence shown here is derived from an EMBL/GenBank/DDBJ whole genome shotgun (WGS) entry which is preliminary data.</text>
</comment>
<dbReference type="Pfam" id="PF26215">
    <property type="entry name" value="HTH_animal"/>
    <property type="match status" value="1"/>
</dbReference>
<dbReference type="InterPro" id="IPR043128">
    <property type="entry name" value="Rev_trsase/Diguanyl_cyclase"/>
</dbReference>
<evidence type="ECO:0000313" key="4">
    <source>
        <dbReference type="EMBL" id="CAF4584375.1"/>
    </source>
</evidence>
<feature type="domain" description="Reverse transcriptase" evidence="2">
    <location>
        <begin position="270"/>
        <end position="510"/>
    </location>
</feature>
<dbReference type="EMBL" id="CAJOBP010016490">
    <property type="protein sequence ID" value="CAF4584375.1"/>
    <property type="molecule type" value="Genomic_DNA"/>
</dbReference>
<accession>A0A821B1G8</accession>
<evidence type="ECO:0000259" key="2">
    <source>
        <dbReference type="PROSITE" id="PS50878"/>
    </source>
</evidence>
<dbReference type="SUPFAM" id="SSF56672">
    <property type="entry name" value="DNA/RNA polymerases"/>
    <property type="match status" value="1"/>
</dbReference>
<evidence type="ECO:0000313" key="5">
    <source>
        <dbReference type="EMBL" id="CAF4907671.1"/>
    </source>
</evidence>
<dbReference type="InterPro" id="IPR000477">
    <property type="entry name" value="RT_dom"/>
</dbReference>
<gene>
    <name evidence="3" type="ORF">HFQ381_LOCUS31784</name>
    <name evidence="5" type="ORF">QYT958_LOCUS31019</name>
    <name evidence="4" type="ORF">UJA718_LOCUS30744</name>
</gene>